<evidence type="ECO:0000313" key="7">
    <source>
        <dbReference type="Proteomes" id="UP001589943"/>
    </source>
</evidence>
<comment type="caution">
    <text evidence="6">The sequence shown here is derived from an EMBL/GenBank/DDBJ whole genome shotgun (WGS) entry which is preliminary data.</text>
</comment>
<protein>
    <submittedName>
        <fullName evidence="6">Anti-phage dCTP deaminase</fullName>
    </submittedName>
</protein>
<evidence type="ECO:0000313" key="6">
    <source>
        <dbReference type="EMBL" id="MFC0587944.1"/>
    </source>
</evidence>
<organism evidence="6 7">
    <name type="scientific">Novosphingobium aquiterrae</name>
    <dbReference type="NCBI Taxonomy" id="624388"/>
    <lineage>
        <taxon>Bacteria</taxon>
        <taxon>Pseudomonadati</taxon>
        <taxon>Pseudomonadota</taxon>
        <taxon>Alphaproteobacteria</taxon>
        <taxon>Sphingomonadales</taxon>
        <taxon>Sphingomonadaceae</taxon>
        <taxon>Novosphingobium</taxon>
    </lineage>
</organism>
<dbReference type="InterPro" id="IPR016192">
    <property type="entry name" value="APOBEC/CMP_deaminase_Zn-bd"/>
</dbReference>
<feature type="domain" description="CMP/dCMP-type deaminase" evidence="5">
    <location>
        <begin position="246"/>
        <end position="434"/>
    </location>
</feature>
<dbReference type="SUPFAM" id="SSF53927">
    <property type="entry name" value="Cytidine deaminase-like"/>
    <property type="match status" value="1"/>
</dbReference>
<dbReference type="InterPro" id="IPR016193">
    <property type="entry name" value="Cytidine_deaminase-like"/>
</dbReference>
<keyword evidence="2" id="KW-0479">Metal-binding</keyword>
<name>A0ABV6PDN9_9SPHN</name>
<dbReference type="PROSITE" id="PS00903">
    <property type="entry name" value="CYT_DCMP_DEAMINASES_1"/>
    <property type="match status" value="1"/>
</dbReference>
<dbReference type="InterPro" id="IPR015517">
    <property type="entry name" value="dCMP_deaminase-rel"/>
</dbReference>
<dbReference type="Gene3D" id="3.40.50.300">
    <property type="entry name" value="P-loop containing nucleotide triphosphate hydrolases"/>
    <property type="match status" value="1"/>
</dbReference>
<dbReference type="InterPro" id="IPR027417">
    <property type="entry name" value="P-loop_NTPase"/>
</dbReference>
<evidence type="ECO:0000259" key="5">
    <source>
        <dbReference type="PROSITE" id="PS51747"/>
    </source>
</evidence>
<dbReference type="Proteomes" id="UP001589943">
    <property type="component" value="Unassembled WGS sequence"/>
</dbReference>
<keyword evidence="4" id="KW-0862">Zinc</keyword>
<dbReference type="PROSITE" id="PS51747">
    <property type="entry name" value="CYT_DCMP_DEAMINASES_2"/>
    <property type="match status" value="1"/>
</dbReference>
<keyword evidence="3" id="KW-0378">Hydrolase</keyword>
<keyword evidence="7" id="KW-1185">Reference proteome</keyword>
<comment type="similarity">
    <text evidence="1">Belongs to the cytidine and deoxycytidylate deaminase family.</text>
</comment>
<sequence>MATQPKKAANDENRAGVAKEILERLSNELVFALVGPLGSGVSMAAELIREKLTGPYQYECPPILKPSDVIREKAPLIGAMAPKPQNSVSYVSNMQDLGNELRSKYGNNYLIEKTIEKMYIFRKDKGGYEGDVELPGRRAYIIDSIKHKDELDLLRSIYGDSLCVIGVFAPDQIRNKRLQDLGFPEEERVKVMDRDQGEVLTFGQDTRNVFVEADFFICNDRREMDVSEALDRFLELIFDISVRTPTLRESTMYEAESASAKSACMSRQVGASIVSSNGELIAIGWNDVPKFGGGLYNEDDRRSLDMQSKDFVDRDFRCHNWAGGVCHNDQNKERIIKQVVENVAKIEGADIEKKLAIEEAVAKSDVKSLIEFSRSIHAEMEAILSVAREGKHSLVGATLFTNTYPCHNCARHIVAAGIKEVVYIKPYKKSLALRLHYDAITEIPDEGGKVLFRQYDGVAPSIYFKIFLTPKDRKDGGKIVRRNRWEAVPVFRVPLDAKRDYEDKVIADLAQKEQVEGG</sequence>
<dbReference type="PANTHER" id="PTHR11086:SF18">
    <property type="entry name" value="DEOXYCYTIDYLATE DEAMINASE"/>
    <property type="match status" value="1"/>
</dbReference>
<dbReference type="NCBIfam" id="NF041025">
    <property type="entry name" value="antiphage_deaminase"/>
    <property type="match status" value="1"/>
</dbReference>
<dbReference type="PANTHER" id="PTHR11086">
    <property type="entry name" value="DEOXYCYTIDYLATE DEAMINASE-RELATED"/>
    <property type="match status" value="1"/>
</dbReference>
<gene>
    <name evidence="6" type="ORF">ACFFF7_00795</name>
</gene>
<evidence type="ECO:0000256" key="2">
    <source>
        <dbReference type="ARBA" id="ARBA00022723"/>
    </source>
</evidence>
<dbReference type="EMBL" id="JBHLTL010000001">
    <property type="protein sequence ID" value="MFC0587944.1"/>
    <property type="molecule type" value="Genomic_DNA"/>
</dbReference>
<evidence type="ECO:0000256" key="4">
    <source>
        <dbReference type="ARBA" id="ARBA00022833"/>
    </source>
</evidence>
<proteinExistence type="inferred from homology"/>
<evidence type="ECO:0000256" key="1">
    <source>
        <dbReference type="ARBA" id="ARBA00006576"/>
    </source>
</evidence>
<dbReference type="Pfam" id="PF00383">
    <property type="entry name" value="dCMP_cyt_deam_1"/>
    <property type="match status" value="1"/>
</dbReference>
<accession>A0ABV6PDN9</accession>
<dbReference type="Gene3D" id="3.40.140.10">
    <property type="entry name" value="Cytidine Deaminase, domain 2"/>
    <property type="match status" value="1"/>
</dbReference>
<dbReference type="SUPFAM" id="SSF52540">
    <property type="entry name" value="P-loop containing nucleoside triphosphate hydrolases"/>
    <property type="match status" value="1"/>
</dbReference>
<dbReference type="RefSeq" id="WP_379479463.1">
    <property type="nucleotide sequence ID" value="NZ_JBHLTL010000001.1"/>
</dbReference>
<evidence type="ECO:0000256" key="3">
    <source>
        <dbReference type="ARBA" id="ARBA00022801"/>
    </source>
</evidence>
<reference evidence="6 7" key="1">
    <citation type="submission" date="2024-09" db="EMBL/GenBank/DDBJ databases">
        <authorList>
            <person name="Sun Q."/>
            <person name="Mori K."/>
        </authorList>
    </citation>
    <scope>NUCLEOTIDE SEQUENCE [LARGE SCALE GENOMIC DNA]</scope>
    <source>
        <strain evidence="6 7">NCAIM B.02537</strain>
    </source>
</reference>
<dbReference type="InterPro" id="IPR002125">
    <property type="entry name" value="CMP_dCMP_dom"/>
</dbReference>